<protein>
    <submittedName>
        <fullName evidence="2">Uncharacterized protein</fullName>
    </submittedName>
</protein>
<keyword evidence="1" id="KW-0812">Transmembrane</keyword>
<organism evidence="2 3">
    <name type="scientific">Metabacillus mangrovi</name>
    <dbReference type="NCBI Taxonomy" id="1491830"/>
    <lineage>
        <taxon>Bacteria</taxon>
        <taxon>Bacillati</taxon>
        <taxon>Bacillota</taxon>
        <taxon>Bacilli</taxon>
        <taxon>Bacillales</taxon>
        <taxon>Bacillaceae</taxon>
        <taxon>Metabacillus</taxon>
    </lineage>
</organism>
<dbReference type="Proteomes" id="UP000434639">
    <property type="component" value="Unassembled WGS sequence"/>
</dbReference>
<dbReference type="EMBL" id="WMIB01000017">
    <property type="protein sequence ID" value="MTH54695.1"/>
    <property type="molecule type" value="Genomic_DNA"/>
</dbReference>
<sequence>MIWLKTSLILVSFAIISVSLYTGFIDPSQPVIHIPSPLTGIMLLLLAVLYATDKRKKRAG</sequence>
<evidence type="ECO:0000313" key="3">
    <source>
        <dbReference type="Proteomes" id="UP000434639"/>
    </source>
</evidence>
<evidence type="ECO:0000256" key="1">
    <source>
        <dbReference type="SAM" id="Phobius"/>
    </source>
</evidence>
<gene>
    <name evidence="2" type="ORF">GKZ89_14930</name>
</gene>
<dbReference type="AlphaFoldDB" id="A0A7X2S742"/>
<feature type="transmembrane region" description="Helical" evidence="1">
    <location>
        <begin position="31"/>
        <end position="51"/>
    </location>
</feature>
<evidence type="ECO:0000313" key="2">
    <source>
        <dbReference type="EMBL" id="MTH54695.1"/>
    </source>
</evidence>
<feature type="transmembrane region" description="Helical" evidence="1">
    <location>
        <begin position="7"/>
        <end position="25"/>
    </location>
</feature>
<proteinExistence type="predicted"/>
<reference evidence="2 3" key="1">
    <citation type="journal article" date="2017" name="Int. J. Syst. Evol. Microbiol.">
        <title>Bacillus mangrovi sp. nov., isolated from a sediment sample from a mangrove forest.</title>
        <authorList>
            <person name="Gupta V."/>
            <person name="Singh P.K."/>
            <person name="Korpole S."/>
            <person name="Tanuku N.R.S."/>
            <person name="Pinnaka A.K."/>
        </authorList>
    </citation>
    <scope>NUCLEOTIDE SEQUENCE [LARGE SCALE GENOMIC DNA]</scope>
    <source>
        <strain evidence="2 3">KCTC 33872</strain>
    </source>
</reference>
<keyword evidence="3" id="KW-1185">Reference proteome</keyword>
<keyword evidence="1" id="KW-0472">Membrane</keyword>
<dbReference type="RefSeq" id="WP_155113209.1">
    <property type="nucleotide sequence ID" value="NZ_WMIB01000017.1"/>
</dbReference>
<comment type="caution">
    <text evidence="2">The sequence shown here is derived from an EMBL/GenBank/DDBJ whole genome shotgun (WGS) entry which is preliminary data.</text>
</comment>
<name>A0A7X2S742_9BACI</name>
<keyword evidence="1" id="KW-1133">Transmembrane helix</keyword>
<accession>A0A7X2S742</accession>